<dbReference type="Proteomes" id="UP000886740">
    <property type="component" value="Unassembled WGS sequence"/>
</dbReference>
<dbReference type="EMBL" id="DXEL01000075">
    <property type="protein sequence ID" value="HIX75537.1"/>
    <property type="molecule type" value="Genomic_DNA"/>
</dbReference>
<dbReference type="InterPro" id="IPR036457">
    <property type="entry name" value="PPM-type-like_dom_sf"/>
</dbReference>
<dbReference type="SMART" id="SM00331">
    <property type="entry name" value="PP2C_SIG"/>
    <property type="match status" value="1"/>
</dbReference>
<dbReference type="InterPro" id="IPR052016">
    <property type="entry name" value="Bact_Sigma-Reg"/>
</dbReference>
<organism evidence="4 5">
    <name type="scientific">Candidatus Parabacteroides intestinipullorum</name>
    <dbReference type="NCBI Taxonomy" id="2838723"/>
    <lineage>
        <taxon>Bacteria</taxon>
        <taxon>Pseudomonadati</taxon>
        <taxon>Bacteroidota</taxon>
        <taxon>Bacteroidia</taxon>
        <taxon>Bacteroidales</taxon>
        <taxon>Tannerellaceae</taxon>
        <taxon>Parabacteroides</taxon>
    </lineage>
</organism>
<reference evidence="4" key="1">
    <citation type="journal article" date="2021" name="PeerJ">
        <title>Extensive microbial diversity within the chicken gut microbiome revealed by metagenomics and culture.</title>
        <authorList>
            <person name="Gilroy R."/>
            <person name="Ravi A."/>
            <person name="Getino M."/>
            <person name="Pursley I."/>
            <person name="Horton D.L."/>
            <person name="Alikhan N.F."/>
            <person name="Baker D."/>
            <person name="Gharbi K."/>
            <person name="Hall N."/>
            <person name="Watson M."/>
            <person name="Adriaenssens E.M."/>
            <person name="Foster-Nyarko E."/>
            <person name="Jarju S."/>
            <person name="Secka A."/>
            <person name="Antonio M."/>
            <person name="Oren A."/>
            <person name="Chaudhuri R.R."/>
            <person name="La Ragione R."/>
            <person name="Hildebrand F."/>
            <person name="Pallen M.J."/>
        </authorList>
    </citation>
    <scope>NUCLEOTIDE SEQUENCE</scope>
    <source>
        <strain evidence="4">ChiGjej6B6-14162</strain>
    </source>
</reference>
<keyword evidence="2" id="KW-0597">Phosphoprotein</keyword>
<feature type="modified residue" description="4-aspartylphosphate" evidence="2">
    <location>
        <position position="58"/>
    </location>
</feature>
<dbReference type="AlphaFoldDB" id="A0A9D2BHC8"/>
<name>A0A9D2BHC8_9BACT</name>
<feature type="domain" description="Response regulatory" evidence="3">
    <location>
        <begin position="4"/>
        <end position="124"/>
    </location>
</feature>
<dbReference type="InterPro" id="IPR011006">
    <property type="entry name" value="CheY-like_superfamily"/>
</dbReference>
<dbReference type="GO" id="GO:0000160">
    <property type="term" value="P:phosphorelay signal transduction system"/>
    <property type="evidence" value="ECO:0007669"/>
    <property type="project" value="InterPro"/>
</dbReference>
<evidence type="ECO:0000256" key="1">
    <source>
        <dbReference type="ARBA" id="ARBA00022801"/>
    </source>
</evidence>
<reference evidence="4" key="2">
    <citation type="submission" date="2021-04" db="EMBL/GenBank/DDBJ databases">
        <authorList>
            <person name="Gilroy R."/>
        </authorList>
    </citation>
    <scope>NUCLEOTIDE SEQUENCE</scope>
    <source>
        <strain evidence="4">ChiGjej6B6-14162</strain>
    </source>
</reference>
<dbReference type="PANTHER" id="PTHR43156">
    <property type="entry name" value="STAGE II SPORULATION PROTEIN E-RELATED"/>
    <property type="match status" value="1"/>
</dbReference>
<dbReference type="InterPro" id="IPR001932">
    <property type="entry name" value="PPM-type_phosphatase-like_dom"/>
</dbReference>
<dbReference type="Gene3D" id="3.60.40.10">
    <property type="entry name" value="PPM-type phosphatase domain"/>
    <property type="match status" value="1"/>
</dbReference>
<dbReference type="Gene3D" id="3.40.50.2300">
    <property type="match status" value="1"/>
</dbReference>
<dbReference type="CDD" id="cd17536">
    <property type="entry name" value="REC_YesN-like"/>
    <property type="match status" value="1"/>
</dbReference>
<dbReference type="Pfam" id="PF07228">
    <property type="entry name" value="SpoIIE"/>
    <property type="match status" value="1"/>
</dbReference>
<evidence type="ECO:0000313" key="4">
    <source>
        <dbReference type="EMBL" id="HIX75537.1"/>
    </source>
</evidence>
<dbReference type="InterPro" id="IPR001789">
    <property type="entry name" value="Sig_transdc_resp-reg_receiver"/>
</dbReference>
<dbReference type="PROSITE" id="PS50110">
    <property type="entry name" value="RESPONSE_REGULATORY"/>
    <property type="match status" value="1"/>
</dbReference>
<comment type="caution">
    <text evidence="4">The sequence shown here is derived from an EMBL/GenBank/DDBJ whole genome shotgun (WGS) entry which is preliminary data.</text>
</comment>
<sequence length="389" mass="43139">MAIKILSVDDEQDLESLLTQYFRRKIRKGEYEFSFAHDGVEALDMILAHPDFDIILSDINMPEMDGLTLLTKINEMRNPALKCIIVSAYGDMENIRMAMNHGAFDFATKPIDMEDLERTIEKAIQQIAFVKEAQREHDQLEAIRYDLSVAQEIQQAILPKVFPPFPQYDQFDIYARMKAAKSVGGDFYDFFMIDESHLGLTIADVSDKGVPAAIFMAISRTVIRANALSQLSPANCMRKSNELLCKESVNGMFVTAFYAILNILTGELVYCNAGHNQPVACLSGEKAKMLPLTGGMALGVMPGYAYAERTLQLSGGDSLFFYTDGVTEAMNPANDLFGDQRLLSVCEESRGLSSERIVTEVSTALGTFVGEAEQSDDVTMMALVYGPAR</sequence>
<proteinExistence type="predicted"/>
<protein>
    <submittedName>
        <fullName evidence="4">SpoIIE family protein phosphatase</fullName>
    </submittedName>
</protein>
<accession>A0A9D2BHC8</accession>
<dbReference type="SMART" id="SM00448">
    <property type="entry name" value="REC"/>
    <property type="match status" value="1"/>
</dbReference>
<dbReference type="SUPFAM" id="SSF52172">
    <property type="entry name" value="CheY-like"/>
    <property type="match status" value="1"/>
</dbReference>
<dbReference type="SUPFAM" id="SSF81606">
    <property type="entry name" value="PP2C-like"/>
    <property type="match status" value="1"/>
</dbReference>
<evidence type="ECO:0000256" key="2">
    <source>
        <dbReference type="PROSITE-ProRule" id="PRU00169"/>
    </source>
</evidence>
<gene>
    <name evidence="4" type="ORF">H9977_10970</name>
</gene>
<dbReference type="Pfam" id="PF00072">
    <property type="entry name" value="Response_reg"/>
    <property type="match status" value="1"/>
</dbReference>
<dbReference type="PANTHER" id="PTHR43156:SF2">
    <property type="entry name" value="STAGE II SPORULATION PROTEIN E"/>
    <property type="match status" value="1"/>
</dbReference>
<dbReference type="GO" id="GO:0016791">
    <property type="term" value="F:phosphatase activity"/>
    <property type="evidence" value="ECO:0007669"/>
    <property type="project" value="TreeGrafter"/>
</dbReference>
<evidence type="ECO:0000259" key="3">
    <source>
        <dbReference type="PROSITE" id="PS50110"/>
    </source>
</evidence>
<keyword evidence="1" id="KW-0378">Hydrolase</keyword>
<evidence type="ECO:0000313" key="5">
    <source>
        <dbReference type="Proteomes" id="UP000886740"/>
    </source>
</evidence>